<keyword evidence="6 9" id="KW-1133">Transmembrane helix</keyword>
<feature type="transmembrane region" description="Helical" evidence="9">
    <location>
        <begin position="147"/>
        <end position="171"/>
    </location>
</feature>
<dbReference type="PANTHER" id="PTHR30462">
    <property type="entry name" value="INTERMEMBRANE TRANSPORT PROTEIN PQIB-RELATED"/>
    <property type="match status" value="1"/>
</dbReference>
<feature type="transmembrane region" description="Helical" evidence="9">
    <location>
        <begin position="272"/>
        <end position="292"/>
    </location>
</feature>
<comment type="caution">
    <text evidence="10">The sequence shown here is derived from an EMBL/GenBank/DDBJ whole genome shotgun (WGS) entry which is preliminary data.</text>
</comment>
<feature type="transmembrane region" description="Helical" evidence="9">
    <location>
        <begin position="320"/>
        <end position="344"/>
    </location>
</feature>
<evidence type="ECO:0000313" key="10">
    <source>
        <dbReference type="EMBL" id="PSW25372.1"/>
    </source>
</evidence>
<organism evidence="10 11">
    <name type="scientific">Photobacterium swingsii</name>
    <dbReference type="NCBI Taxonomy" id="680026"/>
    <lineage>
        <taxon>Bacteria</taxon>
        <taxon>Pseudomonadati</taxon>
        <taxon>Pseudomonadota</taxon>
        <taxon>Gammaproteobacteria</taxon>
        <taxon>Vibrionales</taxon>
        <taxon>Vibrionaceae</taxon>
        <taxon>Photobacterium</taxon>
    </lineage>
</organism>
<evidence type="ECO:0000256" key="6">
    <source>
        <dbReference type="ARBA" id="ARBA00022989"/>
    </source>
</evidence>
<dbReference type="AlphaFoldDB" id="A0A0J8VGZ1"/>
<reference evidence="10 11" key="1">
    <citation type="submission" date="2018-01" db="EMBL/GenBank/DDBJ databases">
        <title>Whole genome sequencing of Histamine producing bacteria.</title>
        <authorList>
            <person name="Butler K."/>
        </authorList>
    </citation>
    <scope>NUCLEOTIDE SEQUENCE [LARGE SCALE GENOMIC DNA]</scope>
    <source>
        <strain evidence="10 11">DSM 24669</strain>
    </source>
</reference>
<dbReference type="InterPro" id="IPR051800">
    <property type="entry name" value="PqiA-PqiB_transport"/>
</dbReference>
<name>A0A0J8VGZ1_9GAMM</name>
<comment type="similarity">
    <text evidence="2">Belongs to the PqiA family.</text>
</comment>
<sequence>MAHRFSTKAKLACEECGLVMSVPELHEGDKASCPRCHHGVVKQIEQPFQRPIAFGIATLVMLALSVSFPFMSFSVQGLNQNITLFHAAQMLQHFENSLLALLLLLTVIVLPGCFIVMVMYLYRQAQLIQQSTVARGNIKTVKRVARFVFHIEPWLMVDVFLIGVLVSLIKIASLADVGLGMSFWAFCIYTGLVVKFVSMVDRTWLWHHIDPLQPLKGVEAGDSHASGNHESCHVCAQLNPPVVASETHKHTQCFRCGSRLHPYNPASSLQRAWALLLTSMVFYIPANLYPMMYTVSLGQTEGSTIMGGVVLLWKLGSYPIAFVIFFASVIIPLAKMMALVWLFIHAKRGNQSSAQQSIQSLKIYRMTEFIGRWSMIDIFVVAILVALVQLQNLMAIFPGPAALSFAAVVVFTMLSAMSFDPRVFWTQHTKARGPLTSTSDIQSNGNNDVLLPFNENKHYE</sequence>
<feature type="transmembrane region" description="Helical" evidence="9">
    <location>
        <begin position="369"/>
        <end position="388"/>
    </location>
</feature>
<dbReference type="OrthoDB" id="9800207at2"/>
<dbReference type="STRING" id="680026.AB733_02945"/>
<feature type="transmembrane region" description="Helical" evidence="9">
    <location>
        <begin position="52"/>
        <end position="78"/>
    </location>
</feature>
<feature type="compositionally biased region" description="Polar residues" evidence="8">
    <location>
        <begin position="435"/>
        <end position="447"/>
    </location>
</feature>
<protein>
    <submittedName>
        <fullName evidence="10">Paraquat-inducible protein A</fullName>
    </submittedName>
</protein>
<dbReference type="Pfam" id="PF04403">
    <property type="entry name" value="PqiA"/>
    <property type="match status" value="2"/>
</dbReference>
<feature type="region of interest" description="Disordered" evidence="8">
    <location>
        <begin position="435"/>
        <end position="460"/>
    </location>
</feature>
<dbReference type="GO" id="GO:0005886">
    <property type="term" value="C:plasma membrane"/>
    <property type="evidence" value="ECO:0007669"/>
    <property type="project" value="UniProtKB-SubCell"/>
</dbReference>
<evidence type="ECO:0000256" key="3">
    <source>
        <dbReference type="ARBA" id="ARBA00022475"/>
    </source>
</evidence>
<dbReference type="InterPro" id="IPR007498">
    <property type="entry name" value="PqiA-like"/>
</dbReference>
<keyword evidence="4" id="KW-0997">Cell inner membrane</keyword>
<dbReference type="NCBIfam" id="TIGR00155">
    <property type="entry name" value="pqiA_fam"/>
    <property type="match status" value="1"/>
</dbReference>
<evidence type="ECO:0000256" key="1">
    <source>
        <dbReference type="ARBA" id="ARBA00004429"/>
    </source>
</evidence>
<evidence type="ECO:0000256" key="7">
    <source>
        <dbReference type="ARBA" id="ARBA00023136"/>
    </source>
</evidence>
<keyword evidence="5 9" id="KW-0812">Transmembrane</keyword>
<dbReference type="EMBL" id="PYLZ01000003">
    <property type="protein sequence ID" value="PSW25372.1"/>
    <property type="molecule type" value="Genomic_DNA"/>
</dbReference>
<proteinExistence type="inferred from homology"/>
<dbReference type="PANTHER" id="PTHR30462:SF3">
    <property type="entry name" value="INTERMEMBRANE TRANSPORT PROTEIN PQIA"/>
    <property type="match status" value="1"/>
</dbReference>
<comment type="subcellular location">
    <subcellularLocation>
        <location evidence="1">Cell inner membrane</location>
        <topology evidence="1">Multi-pass membrane protein</topology>
    </subcellularLocation>
</comment>
<feature type="transmembrane region" description="Helical" evidence="9">
    <location>
        <begin position="394"/>
        <end position="414"/>
    </location>
</feature>
<evidence type="ECO:0000256" key="5">
    <source>
        <dbReference type="ARBA" id="ARBA00022692"/>
    </source>
</evidence>
<accession>A0A0J8VGZ1</accession>
<evidence type="ECO:0000256" key="4">
    <source>
        <dbReference type="ARBA" id="ARBA00022519"/>
    </source>
</evidence>
<keyword evidence="7 9" id="KW-0472">Membrane</keyword>
<keyword evidence="11" id="KW-1185">Reference proteome</keyword>
<evidence type="ECO:0000313" key="11">
    <source>
        <dbReference type="Proteomes" id="UP000240481"/>
    </source>
</evidence>
<feature type="transmembrane region" description="Helical" evidence="9">
    <location>
        <begin position="98"/>
        <end position="122"/>
    </location>
</feature>
<feature type="transmembrane region" description="Helical" evidence="9">
    <location>
        <begin position="177"/>
        <end position="197"/>
    </location>
</feature>
<dbReference type="RefSeq" id="WP_048897428.1">
    <property type="nucleotide sequence ID" value="NZ_AP024853.1"/>
</dbReference>
<evidence type="ECO:0000256" key="2">
    <source>
        <dbReference type="ARBA" id="ARBA00007555"/>
    </source>
</evidence>
<evidence type="ECO:0000256" key="9">
    <source>
        <dbReference type="SAM" id="Phobius"/>
    </source>
</evidence>
<keyword evidence="3" id="KW-1003">Cell membrane</keyword>
<dbReference type="InterPro" id="IPR005219">
    <property type="entry name" value="PqiA-like_proteobact"/>
</dbReference>
<evidence type="ECO:0000256" key="8">
    <source>
        <dbReference type="SAM" id="MobiDB-lite"/>
    </source>
</evidence>
<dbReference type="Proteomes" id="UP000240481">
    <property type="component" value="Unassembled WGS sequence"/>
</dbReference>
<gene>
    <name evidence="10" type="ORF">C9I94_06875</name>
</gene>